<protein>
    <recommendedName>
        <fullName evidence="15">TonB-dependent receptor</fullName>
    </recommendedName>
</protein>
<dbReference type="InterPro" id="IPR012910">
    <property type="entry name" value="Plug_dom"/>
</dbReference>
<keyword evidence="6 8" id="KW-0472">Membrane</keyword>
<feature type="chain" id="PRO_5041301916" description="TonB-dependent receptor" evidence="10">
    <location>
        <begin position="33"/>
        <end position="904"/>
    </location>
</feature>
<evidence type="ECO:0000313" key="13">
    <source>
        <dbReference type="EMBL" id="GLR70373.1"/>
    </source>
</evidence>
<comment type="caution">
    <text evidence="13">The sequence shown here is derived from an EMBL/GenBank/DDBJ whole genome shotgun (WGS) entry which is preliminary data.</text>
</comment>
<dbReference type="Proteomes" id="UP001156601">
    <property type="component" value="Unassembled WGS sequence"/>
</dbReference>
<dbReference type="SUPFAM" id="SSF56935">
    <property type="entry name" value="Porins"/>
    <property type="match status" value="1"/>
</dbReference>
<sequence length="904" mass="95778">MKTSMSKLTKAISCAIAASAVSTIAITLPALAQENAEELKAEKIIVTGTRMTNRSAADSPVPVDVISGEEFRQNSSADVQDMLRTAVPSFDINSQPISDAATIVRPANLRGLSPDNVLVLLNGKRRHRGSIISFLGGGISDGAQGVDISAIPSMALKQVEVLRDGASSQYGSDAIAGVLNFILKDDAEGFEVQARYGSTYEGDGDNFIISANGGLPLGDAGFVNITAEMREVDGTIRSVVRDDVAFQIANGYTAVSDFELINTYTNEVPQYWGQPDVEDDIKFFVNSEFDISEQATAYLFGNYGERMVTGGFFYRNVVGGPSGQRGGVYRGPLVDPTTGLRADDGVPSVLVGDLDGLGAGGACIDGIPLGGQGGVNPDPAFLAQVTADANCFSFIETIPAGFVPRFGGTNEDTAITIGVKGDLRIGNGLYYDVSAQQGSNRTDFFINNSINASLGPDTPRNFVPGGQKQSETLFNANFVYTQDVGLYSDLNIAFGAEYREEEFDLYAGDAASFALGPLASQGFASSSNGFGGFPETTTASQDSTAFYIDLEADVTENLTLQTAIRAEDFSEFGNTTDFKLAGIYHLTDEVRLRAAYSTGFHAPTAGQANITNVTTQNVGGVLIDQGTLPLSSVAGQLAADFVESAGNGRPELGPEEAVNFSFGIGFEVAGTNWTVDYYNIELTDRVALGANVDFLDALNFAGGGANFGTVSEALTSLDAQGTINRQDFIGLDDLSQFRFFSNSFDTTTTGIDIVGNINFDFMGGDSRITVAANYNKTEVDSVGDVNPISAGRVNAIEDLLPNTRANVSWSHTDGNIRTLLRANYYGGWDDTGNGVNGIGAEVLVDAQVAYQYSDQVEFVLGVDNLFDAYPEENPGAGGSGQLYSEASPFGFNGGTWYLQAKYTY</sequence>
<dbReference type="Pfam" id="PF07715">
    <property type="entry name" value="Plug"/>
    <property type="match status" value="1"/>
</dbReference>
<evidence type="ECO:0000256" key="6">
    <source>
        <dbReference type="ARBA" id="ARBA00023136"/>
    </source>
</evidence>
<dbReference type="EMBL" id="BSOT01000005">
    <property type="protein sequence ID" value="GLR70373.1"/>
    <property type="molecule type" value="Genomic_DNA"/>
</dbReference>
<feature type="domain" description="TonB-dependent receptor plug" evidence="12">
    <location>
        <begin position="57"/>
        <end position="178"/>
    </location>
</feature>
<dbReference type="Gene3D" id="2.170.130.10">
    <property type="entry name" value="TonB-dependent receptor, plug domain"/>
    <property type="match status" value="1"/>
</dbReference>
<dbReference type="InterPro" id="IPR039426">
    <property type="entry name" value="TonB-dep_rcpt-like"/>
</dbReference>
<proteinExistence type="inferred from homology"/>
<evidence type="ECO:0000259" key="12">
    <source>
        <dbReference type="Pfam" id="PF07715"/>
    </source>
</evidence>
<keyword evidence="7 8" id="KW-0998">Cell outer membrane</keyword>
<dbReference type="RefSeq" id="WP_284216673.1">
    <property type="nucleotide sequence ID" value="NZ_BSOT01000005.1"/>
</dbReference>
<dbReference type="InterPro" id="IPR000531">
    <property type="entry name" value="Beta-barrel_TonB"/>
</dbReference>
<evidence type="ECO:0000256" key="1">
    <source>
        <dbReference type="ARBA" id="ARBA00004571"/>
    </source>
</evidence>
<dbReference type="GO" id="GO:0009279">
    <property type="term" value="C:cell outer membrane"/>
    <property type="evidence" value="ECO:0007669"/>
    <property type="project" value="UniProtKB-SubCell"/>
</dbReference>
<keyword evidence="5 9" id="KW-0798">TonB box</keyword>
<keyword evidence="2 8" id="KW-0813">Transport</keyword>
<gene>
    <name evidence="13" type="ORF">GCM10007852_12810</name>
</gene>
<evidence type="ECO:0000256" key="4">
    <source>
        <dbReference type="ARBA" id="ARBA00022692"/>
    </source>
</evidence>
<reference evidence="13" key="1">
    <citation type="journal article" date="2014" name="Int. J. Syst. Evol. Microbiol.">
        <title>Complete genome sequence of Corynebacterium casei LMG S-19264T (=DSM 44701T), isolated from a smear-ripened cheese.</title>
        <authorList>
            <consortium name="US DOE Joint Genome Institute (JGI-PGF)"/>
            <person name="Walter F."/>
            <person name="Albersmeier A."/>
            <person name="Kalinowski J."/>
            <person name="Ruckert C."/>
        </authorList>
    </citation>
    <scope>NUCLEOTIDE SEQUENCE</scope>
    <source>
        <strain evidence="13">NBRC 110023</strain>
    </source>
</reference>
<evidence type="ECO:0000256" key="7">
    <source>
        <dbReference type="ARBA" id="ARBA00023237"/>
    </source>
</evidence>
<dbReference type="PANTHER" id="PTHR47234">
    <property type="match status" value="1"/>
</dbReference>
<accession>A0AA37T154</accession>
<dbReference type="Gene3D" id="2.40.170.20">
    <property type="entry name" value="TonB-dependent receptor, beta-barrel domain"/>
    <property type="match status" value="1"/>
</dbReference>
<keyword evidence="4 8" id="KW-0812">Transmembrane</keyword>
<comment type="similarity">
    <text evidence="8 9">Belongs to the TonB-dependent receptor family.</text>
</comment>
<evidence type="ECO:0000256" key="2">
    <source>
        <dbReference type="ARBA" id="ARBA00022448"/>
    </source>
</evidence>
<evidence type="ECO:0000256" key="8">
    <source>
        <dbReference type="PROSITE-ProRule" id="PRU01360"/>
    </source>
</evidence>
<reference evidence="13" key="2">
    <citation type="submission" date="2023-01" db="EMBL/GenBank/DDBJ databases">
        <title>Draft genome sequence of Agaribacter marinus strain NBRC 110023.</title>
        <authorList>
            <person name="Sun Q."/>
            <person name="Mori K."/>
        </authorList>
    </citation>
    <scope>NUCLEOTIDE SEQUENCE</scope>
    <source>
        <strain evidence="13">NBRC 110023</strain>
    </source>
</reference>
<evidence type="ECO:0000256" key="3">
    <source>
        <dbReference type="ARBA" id="ARBA00022452"/>
    </source>
</evidence>
<dbReference type="InterPro" id="IPR037066">
    <property type="entry name" value="Plug_dom_sf"/>
</dbReference>
<keyword evidence="10" id="KW-0732">Signal</keyword>
<name>A0AA37T154_9ALTE</name>
<evidence type="ECO:0000256" key="9">
    <source>
        <dbReference type="RuleBase" id="RU003357"/>
    </source>
</evidence>
<organism evidence="13 14">
    <name type="scientific">Agaribacter marinus</name>
    <dbReference type="NCBI Taxonomy" id="1431249"/>
    <lineage>
        <taxon>Bacteria</taxon>
        <taxon>Pseudomonadati</taxon>
        <taxon>Pseudomonadota</taxon>
        <taxon>Gammaproteobacteria</taxon>
        <taxon>Alteromonadales</taxon>
        <taxon>Alteromonadaceae</taxon>
        <taxon>Agaribacter</taxon>
    </lineage>
</organism>
<keyword evidence="14" id="KW-1185">Reference proteome</keyword>
<evidence type="ECO:0000313" key="14">
    <source>
        <dbReference type="Proteomes" id="UP001156601"/>
    </source>
</evidence>
<dbReference type="AlphaFoldDB" id="A0AA37T154"/>
<evidence type="ECO:0000256" key="10">
    <source>
        <dbReference type="SAM" id="SignalP"/>
    </source>
</evidence>
<comment type="subcellular location">
    <subcellularLocation>
        <location evidence="1 8">Cell outer membrane</location>
        <topology evidence="1 8">Multi-pass membrane protein</topology>
    </subcellularLocation>
</comment>
<keyword evidence="3 8" id="KW-1134">Transmembrane beta strand</keyword>
<evidence type="ECO:0000259" key="11">
    <source>
        <dbReference type="Pfam" id="PF00593"/>
    </source>
</evidence>
<dbReference type="PROSITE" id="PS52016">
    <property type="entry name" value="TONB_DEPENDENT_REC_3"/>
    <property type="match status" value="1"/>
</dbReference>
<feature type="signal peptide" evidence="10">
    <location>
        <begin position="1"/>
        <end position="32"/>
    </location>
</feature>
<evidence type="ECO:0000256" key="5">
    <source>
        <dbReference type="ARBA" id="ARBA00023077"/>
    </source>
</evidence>
<dbReference type="InterPro" id="IPR036942">
    <property type="entry name" value="Beta-barrel_TonB_sf"/>
</dbReference>
<dbReference type="PANTHER" id="PTHR47234:SF3">
    <property type="entry name" value="SECRETIN_TONB SHORT N-TERMINAL DOMAIN-CONTAINING PROTEIN"/>
    <property type="match status" value="1"/>
</dbReference>
<dbReference type="Pfam" id="PF00593">
    <property type="entry name" value="TonB_dep_Rec_b-barrel"/>
    <property type="match status" value="1"/>
</dbReference>
<feature type="domain" description="TonB-dependent receptor-like beta-barrel" evidence="11">
    <location>
        <begin position="409"/>
        <end position="865"/>
    </location>
</feature>
<evidence type="ECO:0008006" key="15">
    <source>
        <dbReference type="Google" id="ProtNLM"/>
    </source>
</evidence>